<gene>
    <name evidence="2" type="ORF">GALMADRAFT_442853</name>
</gene>
<dbReference type="OrthoDB" id="2986689at2759"/>
<keyword evidence="1" id="KW-0472">Membrane</keyword>
<feature type="transmembrane region" description="Helical" evidence="1">
    <location>
        <begin position="235"/>
        <end position="264"/>
    </location>
</feature>
<name>A0A067TEC2_GALM3</name>
<organism evidence="2 3">
    <name type="scientific">Galerina marginata (strain CBS 339.88)</name>
    <dbReference type="NCBI Taxonomy" id="685588"/>
    <lineage>
        <taxon>Eukaryota</taxon>
        <taxon>Fungi</taxon>
        <taxon>Dikarya</taxon>
        <taxon>Basidiomycota</taxon>
        <taxon>Agaricomycotina</taxon>
        <taxon>Agaricomycetes</taxon>
        <taxon>Agaricomycetidae</taxon>
        <taxon>Agaricales</taxon>
        <taxon>Agaricineae</taxon>
        <taxon>Strophariaceae</taxon>
        <taxon>Galerina</taxon>
    </lineage>
</organism>
<proteinExistence type="predicted"/>
<evidence type="ECO:0000313" key="2">
    <source>
        <dbReference type="EMBL" id="KDR77333.1"/>
    </source>
</evidence>
<feature type="transmembrane region" description="Helical" evidence="1">
    <location>
        <begin position="161"/>
        <end position="179"/>
    </location>
</feature>
<protein>
    <submittedName>
        <fullName evidence="2">Uncharacterized protein</fullName>
    </submittedName>
</protein>
<dbReference type="HOGENOM" id="CLU_060140_1_0_1"/>
<dbReference type="Proteomes" id="UP000027222">
    <property type="component" value="Unassembled WGS sequence"/>
</dbReference>
<evidence type="ECO:0000313" key="3">
    <source>
        <dbReference type="Proteomes" id="UP000027222"/>
    </source>
</evidence>
<evidence type="ECO:0000256" key="1">
    <source>
        <dbReference type="SAM" id="Phobius"/>
    </source>
</evidence>
<sequence>MANTSCSFPSINDVLAQAGMGELNITTTVNSCPGICTLAWGTGNPDLSGIGANVSYILQAVLTCIFGPLFCLVYGFRKRWNFSEKTNEILEMLQDAFLDVSAQFSIPVAVAAVIRFRQHAPFYEIAFLRSLTTMQFLSLLSTTVTSGIFNERKDALRITVLVFYGLLEFGFYMGLIGGLRTSKQSWETLTELSEACKAYNHILPWFAYIPPPSLHLPHITAKQYFNPFSKQGAGFAAIIFGFIVAGVIALLIAIAILGGLAAILISQEVKILGPISLAFTIGMLVEVVQMEHTRDVMRAVTGPEFQDNQWGFGQVIALFLWAPLGIQIIYHAAHNFPDR</sequence>
<keyword evidence="1" id="KW-0812">Transmembrane</keyword>
<feature type="transmembrane region" description="Helical" evidence="1">
    <location>
        <begin position="56"/>
        <end position="76"/>
    </location>
</feature>
<accession>A0A067TEC2</accession>
<keyword evidence="1" id="KW-1133">Transmembrane helix</keyword>
<keyword evidence="3" id="KW-1185">Reference proteome</keyword>
<reference evidence="3" key="1">
    <citation type="journal article" date="2014" name="Proc. Natl. Acad. Sci. U.S.A.">
        <title>Extensive sampling of basidiomycete genomes demonstrates inadequacy of the white-rot/brown-rot paradigm for wood decay fungi.</title>
        <authorList>
            <person name="Riley R."/>
            <person name="Salamov A.A."/>
            <person name="Brown D.W."/>
            <person name="Nagy L.G."/>
            <person name="Floudas D."/>
            <person name="Held B.W."/>
            <person name="Levasseur A."/>
            <person name="Lombard V."/>
            <person name="Morin E."/>
            <person name="Otillar R."/>
            <person name="Lindquist E.A."/>
            <person name="Sun H."/>
            <person name="LaButti K.M."/>
            <person name="Schmutz J."/>
            <person name="Jabbour D."/>
            <person name="Luo H."/>
            <person name="Baker S.E."/>
            <person name="Pisabarro A.G."/>
            <person name="Walton J.D."/>
            <person name="Blanchette R.A."/>
            <person name="Henrissat B."/>
            <person name="Martin F."/>
            <person name="Cullen D."/>
            <person name="Hibbett D.S."/>
            <person name="Grigoriev I.V."/>
        </authorList>
    </citation>
    <scope>NUCLEOTIDE SEQUENCE [LARGE SCALE GENOMIC DNA]</scope>
    <source>
        <strain evidence="3">CBS 339.88</strain>
    </source>
</reference>
<feature type="transmembrane region" description="Helical" evidence="1">
    <location>
        <begin position="310"/>
        <end position="333"/>
    </location>
</feature>
<dbReference type="STRING" id="685588.A0A067TEC2"/>
<dbReference type="AlphaFoldDB" id="A0A067TEC2"/>
<dbReference type="EMBL" id="KL142377">
    <property type="protein sequence ID" value="KDR77333.1"/>
    <property type="molecule type" value="Genomic_DNA"/>
</dbReference>
<feature type="transmembrane region" description="Helical" evidence="1">
    <location>
        <begin position="271"/>
        <end position="290"/>
    </location>
</feature>